<dbReference type="InterPro" id="IPR049874">
    <property type="entry name" value="ROK_cs"/>
</dbReference>
<evidence type="ECO:0000313" key="2">
    <source>
        <dbReference type="EMBL" id="POF29329.1"/>
    </source>
</evidence>
<keyword evidence="3" id="KW-1185">Reference proteome</keyword>
<comment type="caution">
    <text evidence="2">The sequence shown here is derived from an EMBL/GenBank/DDBJ whole genome shotgun (WGS) entry which is preliminary data.</text>
</comment>
<dbReference type="PANTHER" id="PTHR18964">
    <property type="entry name" value="ROK (REPRESSOR, ORF, KINASE) FAMILY"/>
    <property type="match status" value="1"/>
</dbReference>
<dbReference type="InterPro" id="IPR000600">
    <property type="entry name" value="ROK"/>
</dbReference>
<name>A0A2S3UPB1_9HYPH</name>
<dbReference type="RefSeq" id="WP_103224010.1">
    <property type="nucleotide sequence ID" value="NZ_PPCN01000009.1"/>
</dbReference>
<evidence type="ECO:0000313" key="3">
    <source>
        <dbReference type="Proteomes" id="UP000236959"/>
    </source>
</evidence>
<sequence length="303" mass="30890">MITCFDIGGSFIRHGALQEDGTVAETGRVATPGDDWDAFVAAIAACAADNHSPISISLAGAFDDRSGIADVANIPCLHKRPVLQDLQTALGRRVLIINDANAFALAEAVAGTGRGKAVVFGIILGSGVGGGLVVNGDLIKGFGGVAGEWGHGPVVDPTAGGQLRGLEHYPCGCGQTGCIDAVCSARGMERIHTSLHGTALSSKEITHAWHAKDPAGSATVEAYAILLSRALSVLVNTLGPDVIPVSGGLSGDGALLDLIDRKTRALVLAQYPDPLVIKGRFAENGGLQGAGIAARRTFTEVSA</sequence>
<dbReference type="SUPFAM" id="SSF53067">
    <property type="entry name" value="Actin-like ATPase domain"/>
    <property type="match status" value="1"/>
</dbReference>
<dbReference type="GO" id="GO:0016301">
    <property type="term" value="F:kinase activity"/>
    <property type="evidence" value="ECO:0007669"/>
    <property type="project" value="UniProtKB-KW"/>
</dbReference>
<gene>
    <name evidence="2" type="ORF">CLV41_109102</name>
</gene>
<organism evidence="2 3">
    <name type="scientific">Roseibium marinum</name>
    <dbReference type="NCBI Taxonomy" id="281252"/>
    <lineage>
        <taxon>Bacteria</taxon>
        <taxon>Pseudomonadati</taxon>
        <taxon>Pseudomonadota</taxon>
        <taxon>Alphaproteobacteria</taxon>
        <taxon>Hyphomicrobiales</taxon>
        <taxon>Stappiaceae</taxon>
        <taxon>Roseibium</taxon>
    </lineage>
</organism>
<proteinExistence type="inferred from homology"/>
<keyword evidence="2" id="KW-0418">Kinase</keyword>
<dbReference type="PANTHER" id="PTHR18964:SF149">
    <property type="entry name" value="BIFUNCTIONAL UDP-N-ACETYLGLUCOSAMINE 2-EPIMERASE_N-ACETYLMANNOSAMINE KINASE"/>
    <property type="match status" value="1"/>
</dbReference>
<dbReference type="OrthoDB" id="9810372at2"/>
<reference evidence="2 3" key="1">
    <citation type="submission" date="2018-01" db="EMBL/GenBank/DDBJ databases">
        <title>Genomic Encyclopedia of Archaeal and Bacterial Type Strains, Phase II (KMG-II): from individual species to whole genera.</title>
        <authorList>
            <person name="Goeker M."/>
        </authorList>
    </citation>
    <scope>NUCLEOTIDE SEQUENCE [LARGE SCALE GENOMIC DNA]</scope>
    <source>
        <strain evidence="2 3">DSM 17023</strain>
    </source>
</reference>
<keyword evidence="2" id="KW-0808">Transferase</keyword>
<dbReference type="Proteomes" id="UP000236959">
    <property type="component" value="Unassembled WGS sequence"/>
</dbReference>
<comment type="similarity">
    <text evidence="1">Belongs to the ROK (NagC/XylR) family.</text>
</comment>
<dbReference type="Gene3D" id="3.30.420.40">
    <property type="match status" value="2"/>
</dbReference>
<dbReference type="PROSITE" id="PS01125">
    <property type="entry name" value="ROK"/>
    <property type="match status" value="1"/>
</dbReference>
<dbReference type="EMBL" id="PPCN01000009">
    <property type="protein sequence ID" value="POF29329.1"/>
    <property type="molecule type" value="Genomic_DNA"/>
</dbReference>
<dbReference type="InterPro" id="IPR043129">
    <property type="entry name" value="ATPase_NBD"/>
</dbReference>
<dbReference type="Pfam" id="PF00480">
    <property type="entry name" value="ROK"/>
    <property type="match status" value="1"/>
</dbReference>
<protein>
    <submittedName>
        <fullName evidence="2">N-acetylglucosamine kinase</fullName>
    </submittedName>
</protein>
<evidence type="ECO:0000256" key="1">
    <source>
        <dbReference type="ARBA" id="ARBA00006479"/>
    </source>
</evidence>
<dbReference type="AlphaFoldDB" id="A0A2S3UPB1"/>
<accession>A0A2S3UPB1</accession>